<dbReference type="CDD" id="cd01061">
    <property type="entry name" value="RNase_T2_euk"/>
    <property type="match status" value="1"/>
</dbReference>
<evidence type="ECO:0000313" key="5">
    <source>
        <dbReference type="EMBL" id="OWF45456.1"/>
    </source>
</evidence>
<dbReference type="InterPro" id="IPR018188">
    <property type="entry name" value="RNase_T2_His_AS_1"/>
</dbReference>
<dbReference type="EMBL" id="NEDP02004499">
    <property type="protein sequence ID" value="OWF45456.1"/>
    <property type="molecule type" value="Genomic_DNA"/>
</dbReference>
<dbReference type="OrthoDB" id="435754at2759"/>
<feature type="active site" evidence="3">
    <location>
        <position position="89"/>
    </location>
</feature>
<dbReference type="GO" id="GO:0033897">
    <property type="term" value="F:ribonuclease T2 activity"/>
    <property type="evidence" value="ECO:0007669"/>
    <property type="project" value="InterPro"/>
</dbReference>
<dbReference type="PROSITE" id="PS00531">
    <property type="entry name" value="RNASE_T2_2"/>
    <property type="match status" value="1"/>
</dbReference>
<dbReference type="AlphaFoldDB" id="A0A210Q9P8"/>
<keyword evidence="2" id="KW-1015">Disulfide bond</keyword>
<dbReference type="Pfam" id="PF00445">
    <property type="entry name" value="Ribonuclease_T2"/>
    <property type="match status" value="1"/>
</dbReference>
<evidence type="ECO:0000256" key="1">
    <source>
        <dbReference type="ARBA" id="ARBA00007469"/>
    </source>
</evidence>
<comment type="similarity">
    <text evidence="1 4">Belongs to the RNase T2 family.</text>
</comment>
<gene>
    <name evidence="5" type="ORF">KP79_PYT10378</name>
</gene>
<dbReference type="PANTHER" id="PTHR11240:SF22">
    <property type="entry name" value="RIBONUCLEASE T2"/>
    <property type="match status" value="1"/>
</dbReference>
<sequence length="274" mass="30779">MLSMTLTYLPFIVHLKTDSNNMQILTVSLLLCLSLVESSNHHYYEGSSSDHDWDIFTFTQEWPVAVCVLGTHEHHRCVIPPDVRTWGIHGLWPTKRGTRGPTSCNSHLHFDFNSIKSLVPIMKVMWPNMYADTSMESFWEHEWTKHGTCASTLPATGSESLYFQKALDIAGTYGASKLLAKENIVPSSSRTYTLEEIETALTHQIGANAIVECTKDEKTGKMMLYEVEICFDKQFNPVDCYDSNGSNDYHTDCPHSDLEYPPLGTSGFVSPIAG</sequence>
<dbReference type="GO" id="GO:0005576">
    <property type="term" value="C:extracellular region"/>
    <property type="evidence" value="ECO:0007669"/>
    <property type="project" value="TreeGrafter"/>
</dbReference>
<feature type="active site" evidence="3">
    <location>
        <position position="146"/>
    </location>
</feature>
<accession>A0A210Q9P8</accession>
<reference evidence="5 6" key="1">
    <citation type="journal article" date="2017" name="Nat. Ecol. Evol.">
        <title>Scallop genome provides insights into evolution of bilaterian karyotype and development.</title>
        <authorList>
            <person name="Wang S."/>
            <person name="Zhang J."/>
            <person name="Jiao W."/>
            <person name="Li J."/>
            <person name="Xun X."/>
            <person name="Sun Y."/>
            <person name="Guo X."/>
            <person name="Huan P."/>
            <person name="Dong B."/>
            <person name="Zhang L."/>
            <person name="Hu X."/>
            <person name="Sun X."/>
            <person name="Wang J."/>
            <person name="Zhao C."/>
            <person name="Wang Y."/>
            <person name="Wang D."/>
            <person name="Huang X."/>
            <person name="Wang R."/>
            <person name="Lv J."/>
            <person name="Li Y."/>
            <person name="Zhang Z."/>
            <person name="Liu B."/>
            <person name="Lu W."/>
            <person name="Hui Y."/>
            <person name="Liang J."/>
            <person name="Zhou Z."/>
            <person name="Hou R."/>
            <person name="Li X."/>
            <person name="Liu Y."/>
            <person name="Li H."/>
            <person name="Ning X."/>
            <person name="Lin Y."/>
            <person name="Zhao L."/>
            <person name="Xing Q."/>
            <person name="Dou J."/>
            <person name="Li Y."/>
            <person name="Mao J."/>
            <person name="Guo H."/>
            <person name="Dou H."/>
            <person name="Li T."/>
            <person name="Mu C."/>
            <person name="Jiang W."/>
            <person name="Fu Q."/>
            <person name="Fu X."/>
            <person name="Miao Y."/>
            <person name="Liu J."/>
            <person name="Yu Q."/>
            <person name="Li R."/>
            <person name="Liao H."/>
            <person name="Li X."/>
            <person name="Kong Y."/>
            <person name="Jiang Z."/>
            <person name="Chourrout D."/>
            <person name="Li R."/>
            <person name="Bao Z."/>
        </authorList>
    </citation>
    <scope>NUCLEOTIDE SEQUENCE [LARGE SCALE GENOMIC DNA]</scope>
    <source>
        <strain evidence="5 6">PY_sf001</strain>
    </source>
</reference>
<dbReference type="InterPro" id="IPR033697">
    <property type="entry name" value="Ribonuclease_T2_eukaryotic"/>
</dbReference>
<evidence type="ECO:0000256" key="2">
    <source>
        <dbReference type="ARBA" id="ARBA00023157"/>
    </source>
</evidence>
<dbReference type="InterPro" id="IPR033130">
    <property type="entry name" value="RNase_T2_His_AS_2"/>
</dbReference>
<organism evidence="5 6">
    <name type="scientific">Mizuhopecten yessoensis</name>
    <name type="common">Japanese scallop</name>
    <name type="synonym">Patinopecten yessoensis</name>
    <dbReference type="NCBI Taxonomy" id="6573"/>
    <lineage>
        <taxon>Eukaryota</taxon>
        <taxon>Metazoa</taxon>
        <taxon>Spiralia</taxon>
        <taxon>Lophotrochozoa</taxon>
        <taxon>Mollusca</taxon>
        <taxon>Bivalvia</taxon>
        <taxon>Autobranchia</taxon>
        <taxon>Pteriomorphia</taxon>
        <taxon>Pectinida</taxon>
        <taxon>Pectinoidea</taxon>
        <taxon>Pectinidae</taxon>
        <taxon>Mizuhopecten</taxon>
    </lineage>
</organism>
<dbReference type="InterPro" id="IPR036430">
    <property type="entry name" value="RNase_T2-like_sf"/>
</dbReference>
<comment type="caution">
    <text evidence="5">The sequence shown here is derived from an EMBL/GenBank/DDBJ whole genome shotgun (WGS) entry which is preliminary data.</text>
</comment>
<keyword evidence="6" id="KW-1185">Reference proteome</keyword>
<dbReference type="InterPro" id="IPR001568">
    <property type="entry name" value="RNase_T2-like"/>
</dbReference>
<protein>
    <submittedName>
        <fullName evidence="5">Ribonuclease Oy</fullName>
    </submittedName>
</protein>
<proteinExistence type="inferred from homology"/>
<evidence type="ECO:0000256" key="3">
    <source>
        <dbReference type="PIRSR" id="PIRSR633697-1"/>
    </source>
</evidence>
<dbReference type="PROSITE" id="PS00530">
    <property type="entry name" value="RNASE_T2_1"/>
    <property type="match status" value="1"/>
</dbReference>
<evidence type="ECO:0000256" key="4">
    <source>
        <dbReference type="RuleBase" id="RU004328"/>
    </source>
</evidence>
<feature type="active site" evidence="3">
    <location>
        <position position="142"/>
    </location>
</feature>
<dbReference type="SUPFAM" id="SSF55895">
    <property type="entry name" value="Ribonuclease Rh-like"/>
    <property type="match status" value="1"/>
</dbReference>
<name>A0A210Q9P8_MIZYE</name>
<dbReference type="GO" id="GO:0006401">
    <property type="term" value="P:RNA catabolic process"/>
    <property type="evidence" value="ECO:0007669"/>
    <property type="project" value="TreeGrafter"/>
</dbReference>
<evidence type="ECO:0000313" key="6">
    <source>
        <dbReference type="Proteomes" id="UP000242188"/>
    </source>
</evidence>
<dbReference type="PANTHER" id="PTHR11240">
    <property type="entry name" value="RIBONUCLEASE T2"/>
    <property type="match status" value="1"/>
</dbReference>
<dbReference type="Proteomes" id="UP000242188">
    <property type="component" value="Unassembled WGS sequence"/>
</dbReference>
<dbReference type="GO" id="GO:0003723">
    <property type="term" value="F:RNA binding"/>
    <property type="evidence" value="ECO:0007669"/>
    <property type="project" value="InterPro"/>
</dbReference>
<dbReference type="Gene3D" id="3.90.730.10">
    <property type="entry name" value="Ribonuclease T2-like"/>
    <property type="match status" value="1"/>
</dbReference>